<evidence type="ECO:0000256" key="3">
    <source>
        <dbReference type="ARBA" id="ARBA00010781"/>
    </source>
</evidence>
<evidence type="ECO:0000256" key="7">
    <source>
        <dbReference type="ARBA" id="ARBA00022729"/>
    </source>
</evidence>
<evidence type="ECO:0000256" key="2">
    <source>
        <dbReference type="ARBA" id="ARBA00004613"/>
    </source>
</evidence>
<keyword evidence="8 10" id="KW-0221">Differentiation</keyword>
<keyword evidence="5 10" id="KW-0964">Secreted</keyword>
<evidence type="ECO:0000256" key="10">
    <source>
        <dbReference type="RuleBase" id="RU368031"/>
    </source>
</evidence>
<dbReference type="Proteomes" id="UP001515500">
    <property type="component" value="Chromosome 10"/>
</dbReference>
<keyword evidence="9 10" id="KW-0339">Growth factor</keyword>
<keyword evidence="6 10" id="KW-0765">Sulfation</keyword>
<comment type="function">
    <text evidence="1 10">Promotes plant cell differentiation, organogenesis and somatic embryogenesis as well as cell proliferation.</text>
</comment>
<feature type="signal peptide" evidence="10">
    <location>
        <begin position="1"/>
        <end position="30"/>
    </location>
</feature>
<evidence type="ECO:0000256" key="9">
    <source>
        <dbReference type="ARBA" id="ARBA00023030"/>
    </source>
</evidence>
<dbReference type="PANTHER" id="PTHR33285:SF33">
    <property type="entry name" value="PHYTOSULFOKINE"/>
    <property type="match status" value="1"/>
</dbReference>
<feature type="chain" id="PRO_5044044341" description="Phytosulfokine" evidence="10">
    <location>
        <begin position="31"/>
        <end position="89"/>
    </location>
</feature>
<dbReference type="GO" id="GO:0030154">
    <property type="term" value="P:cell differentiation"/>
    <property type="evidence" value="ECO:0007669"/>
    <property type="project" value="UniProtKB-UniRule"/>
</dbReference>
<sequence length="89" mass="10430">MKMKQLQDRFYCPILFLIVAILLAIHTVKASHAPMEGSRDGELKMTEEFPLSNLMELENCETTGDDECMKRRMMDEAHLDYIYTQHHKP</sequence>
<comment type="PTM">
    <text evidence="10">Sulfation is important for activity and for the binding to a putative membrane receptor.</text>
</comment>
<evidence type="ECO:0000256" key="5">
    <source>
        <dbReference type="ARBA" id="ARBA00022525"/>
    </source>
</evidence>
<reference evidence="12" key="1">
    <citation type="submission" date="2025-08" db="UniProtKB">
        <authorList>
            <consortium name="RefSeq"/>
        </authorList>
    </citation>
    <scope>IDENTIFICATION</scope>
</reference>
<evidence type="ECO:0000313" key="11">
    <source>
        <dbReference type="Proteomes" id="UP001515500"/>
    </source>
</evidence>
<evidence type="ECO:0000313" key="12">
    <source>
        <dbReference type="RefSeq" id="XP_039133066.1"/>
    </source>
</evidence>
<evidence type="ECO:0000256" key="1">
    <source>
        <dbReference type="ARBA" id="ARBA00003158"/>
    </source>
</evidence>
<name>A0AB40C2P3_DIOCR</name>
<comment type="subcellular location">
    <subcellularLocation>
        <location evidence="2 10">Secreted</location>
    </subcellularLocation>
</comment>
<keyword evidence="4 10" id="KW-0217">Developmental protein</keyword>
<dbReference type="GeneID" id="120270112"/>
<proteinExistence type="inferred from homology"/>
<evidence type="ECO:0000256" key="4">
    <source>
        <dbReference type="ARBA" id="ARBA00022473"/>
    </source>
</evidence>
<comment type="PTM">
    <text evidence="10">PSK-alpha is produced by endopeptidase digestion. PSK-beta is produced from PSK-alpha by exopeptidase digestion.</text>
</comment>
<evidence type="ECO:0000256" key="6">
    <source>
        <dbReference type="ARBA" id="ARBA00022641"/>
    </source>
</evidence>
<evidence type="ECO:0000256" key="8">
    <source>
        <dbReference type="ARBA" id="ARBA00022782"/>
    </source>
</evidence>
<dbReference type="GO" id="GO:0008083">
    <property type="term" value="F:growth factor activity"/>
    <property type="evidence" value="ECO:0007669"/>
    <property type="project" value="UniProtKB-UniRule"/>
</dbReference>
<dbReference type="GO" id="GO:0008283">
    <property type="term" value="P:cell population proliferation"/>
    <property type="evidence" value="ECO:0007669"/>
    <property type="project" value="UniProtKB-UniRule"/>
</dbReference>
<dbReference type="RefSeq" id="XP_039133066.1">
    <property type="nucleotide sequence ID" value="XM_039277132.1"/>
</dbReference>
<accession>A0AB40C2P3</accession>
<comment type="similarity">
    <text evidence="3 10">Belongs to the phytosulfokine family.</text>
</comment>
<dbReference type="InterPro" id="IPR009438">
    <property type="entry name" value="Phytosulfokine"/>
</dbReference>
<gene>
    <name evidence="12" type="primary">LOC120270112</name>
</gene>
<dbReference type="PANTHER" id="PTHR33285">
    <property type="entry name" value="PHYTOSULFOKINES 3"/>
    <property type="match status" value="1"/>
</dbReference>
<keyword evidence="7 10" id="KW-0732">Signal</keyword>
<organism evidence="11 12">
    <name type="scientific">Dioscorea cayennensis subsp. rotundata</name>
    <name type="common">White Guinea yam</name>
    <name type="synonym">Dioscorea rotundata</name>
    <dbReference type="NCBI Taxonomy" id="55577"/>
    <lineage>
        <taxon>Eukaryota</taxon>
        <taxon>Viridiplantae</taxon>
        <taxon>Streptophyta</taxon>
        <taxon>Embryophyta</taxon>
        <taxon>Tracheophyta</taxon>
        <taxon>Spermatophyta</taxon>
        <taxon>Magnoliopsida</taxon>
        <taxon>Liliopsida</taxon>
        <taxon>Dioscoreales</taxon>
        <taxon>Dioscoreaceae</taxon>
        <taxon>Dioscorea</taxon>
    </lineage>
</organism>
<dbReference type="Pfam" id="PF06404">
    <property type="entry name" value="PSK"/>
    <property type="match status" value="1"/>
</dbReference>
<protein>
    <recommendedName>
        <fullName evidence="10">Phytosulfokine</fullName>
    </recommendedName>
    <component>
        <recommendedName>
            <fullName evidence="10">Phytosulfokine-alpha</fullName>
            <shortName evidence="10">PSK-alpha</shortName>
            <shortName evidence="10">Phytosulfokine-a</shortName>
        </recommendedName>
    </component>
    <component>
        <recommendedName>
            <fullName evidence="10">Phytosulfokine-beta</fullName>
            <shortName evidence="10">PSK-beta</shortName>
            <shortName evidence="10">Phytosulfokine-b</shortName>
        </recommendedName>
    </component>
</protein>
<keyword evidence="11" id="KW-1185">Reference proteome</keyword>
<dbReference type="AlphaFoldDB" id="A0AB40C2P3"/>
<dbReference type="GO" id="GO:0005576">
    <property type="term" value="C:extracellular region"/>
    <property type="evidence" value="ECO:0007669"/>
    <property type="project" value="UniProtKB-SubCell"/>
</dbReference>